<dbReference type="Proteomes" id="UP000652761">
    <property type="component" value="Unassembled WGS sequence"/>
</dbReference>
<name>A0A843WIC6_COLES</name>
<dbReference type="EMBL" id="NMUH01002877">
    <property type="protein sequence ID" value="MQM02570.1"/>
    <property type="molecule type" value="Genomic_DNA"/>
</dbReference>
<dbReference type="AlphaFoldDB" id="A0A843WIC6"/>
<reference evidence="2" key="1">
    <citation type="submission" date="2017-07" db="EMBL/GenBank/DDBJ databases">
        <title>Taro Niue Genome Assembly and Annotation.</title>
        <authorList>
            <person name="Atibalentja N."/>
            <person name="Keating K."/>
            <person name="Fields C.J."/>
        </authorList>
    </citation>
    <scope>NUCLEOTIDE SEQUENCE</scope>
    <source>
        <strain evidence="2">Niue_2</strain>
        <tissue evidence="2">Leaf</tissue>
    </source>
</reference>
<accession>A0A843WIC6</accession>
<proteinExistence type="predicted"/>
<comment type="caution">
    <text evidence="2">The sequence shown here is derived from an EMBL/GenBank/DDBJ whole genome shotgun (WGS) entry which is preliminary data.</text>
</comment>
<feature type="region of interest" description="Disordered" evidence="1">
    <location>
        <begin position="18"/>
        <end position="56"/>
    </location>
</feature>
<dbReference type="OrthoDB" id="6494762at2759"/>
<evidence type="ECO:0000256" key="1">
    <source>
        <dbReference type="SAM" id="MobiDB-lite"/>
    </source>
</evidence>
<evidence type="ECO:0000313" key="3">
    <source>
        <dbReference type="Proteomes" id="UP000652761"/>
    </source>
</evidence>
<protein>
    <submittedName>
        <fullName evidence="2">Uncharacterized protein</fullName>
    </submittedName>
</protein>
<evidence type="ECO:0000313" key="2">
    <source>
        <dbReference type="EMBL" id="MQM02570.1"/>
    </source>
</evidence>
<organism evidence="2 3">
    <name type="scientific">Colocasia esculenta</name>
    <name type="common">Wild taro</name>
    <name type="synonym">Arum esculentum</name>
    <dbReference type="NCBI Taxonomy" id="4460"/>
    <lineage>
        <taxon>Eukaryota</taxon>
        <taxon>Viridiplantae</taxon>
        <taxon>Streptophyta</taxon>
        <taxon>Embryophyta</taxon>
        <taxon>Tracheophyta</taxon>
        <taxon>Spermatophyta</taxon>
        <taxon>Magnoliopsida</taxon>
        <taxon>Liliopsida</taxon>
        <taxon>Araceae</taxon>
        <taxon>Aroideae</taxon>
        <taxon>Colocasieae</taxon>
        <taxon>Colocasia</taxon>
    </lineage>
</organism>
<keyword evidence="3" id="KW-1185">Reference proteome</keyword>
<gene>
    <name evidence="2" type="ORF">Taro_035334</name>
</gene>
<sequence length="141" mass="15377">MVKRALALEAANDTVEKIRGKTGEGSSDRKRKFESGNIPKVQQISKKAGKASNGKKGVCQHCHLSGHKAEDCWRRLGACLRCGSMVRVFRVNSKSLMSEEQAAVDRHLTSVDRPAFLNSGITGTVTKMGEKYKMGCVQSGH</sequence>
<feature type="compositionally biased region" description="Basic and acidic residues" evidence="1">
    <location>
        <begin position="18"/>
        <end position="34"/>
    </location>
</feature>